<keyword evidence="2" id="KW-1185">Reference proteome</keyword>
<gene>
    <name evidence="1" type="ORF">C7382_1274</name>
</gene>
<name>A0A2U1EZC9_9PORP</name>
<comment type="caution">
    <text evidence="1">The sequence shown here is derived from an EMBL/GenBank/DDBJ whole genome shotgun (WGS) entry which is preliminary data.</text>
</comment>
<evidence type="ECO:0000313" key="2">
    <source>
        <dbReference type="Proteomes" id="UP000245462"/>
    </source>
</evidence>
<dbReference type="AlphaFoldDB" id="A0A2U1EZC9"/>
<evidence type="ECO:0000313" key="1">
    <source>
        <dbReference type="EMBL" id="PVZ05294.1"/>
    </source>
</evidence>
<accession>A0A2U1EZC9</accession>
<dbReference type="Proteomes" id="UP000245462">
    <property type="component" value="Unassembled WGS sequence"/>
</dbReference>
<organism evidence="1 2">
    <name type="scientific">Porphyromonas loveana</name>
    <dbReference type="NCBI Taxonomy" id="1884669"/>
    <lineage>
        <taxon>Bacteria</taxon>
        <taxon>Pseudomonadati</taxon>
        <taxon>Bacteroidota</taxon>
        <taxon>Bacteroidia</taxon>
        <taxon>Bacteroidales</taxon>
        <taxon>Porphyromonadaceae</taxon>
        <taxon>Porphyromonas</taxon>
    </lineage>
</organism>
<dbReference type="EMBL" id="QEKY01000027">
    <property type="protein sequence ID" value="PVZ05294.1"/>
    <property type="molecule type" value="Genomic_DNA"/>
</dbReference>
<reference evidence="1 2" key="1">
    <citation type="submission" date="2018-04" db="EMBL/GenBank/DDBJ databases">
        <title>Genomic Encyclopedia of Type Strains, Phase IV (KMG-IV): sequencing the most valuable type-strain genomes for metagenomic binning, comparative biology and taxonomic classification.</title>
        <authorList>
            <person name="Goeker M."/>
        </authorList>
    </citation>
    <scope>NUCLEOTIDE SEQUENCE [LARGE SCALE GENOMIC DNA]</scope>
    <source>
        <strain evidence="1 2">DSM 28520</strain>
    </source>
</reference>
<proteinExistence type="predicted"/>
<protein>
    <submittedName>
        <fullName evidence="1">Uncharacterized protein</fullName>
    </submittedName>
</protein>
<sequence length="86" mass="10544">MSIRIQMENHGWLELFQCLHLKWHYNYGNYLYLSHLQAPWRSFYLHQQTTRSIYLWLPFSLRMEKVALKPLGLAILLRMKLIDCVY</sequence>